<dbReference type="Gene3D" id="3.30.530.20">
    <property type="match status" value="1"/>
</dbReference>
<feature type="domain" description="Activator of Hsp90 ATPase homologue 1/2-like C-terminal" evidence="2">
    <location>
        <begin position="15"/>
        <end position="142"/>
    </location>
</feature>
<dbReference type="Proteomes" id="UP000030147">
    <property type="component" value="Unassembled WGS sequence"/>
</dbReference>
<evidence type="ECO:0000313" key="4">
    <source>
        <dbReference type="Proteomes" id="UP000030147"/>
    </source>
</evidence>
<keyword evidence="4" id="KW-1185">Reference proteome</keyword>
<reference evidence="3 4" key="1">
    <citation type="journal article" date="2015" name="Stand. Genomic Sci.">
        <title>High quality draft genome sequence of the moderately halophilic bacterium Pontibacillus yanchengensis Y32(T) and comparison among Pontibacillus genomes.</title>
        <authorList>
            <person name="Huang J."/>
            <person name="Qiao Z.X."/>
            <person name="Tang J.W."/>
            <person name="Wang G."/>
        </authorList>
    </citation>
    <scope>NUCLEOTIDE SEQUENCE [LARGE SCALE GENOMIC DNA]</scope>
    <source>
        <strain evidence="3 4">Y32</strain>
    </source>
</reference>
<dbReference type="eggNOG" id="COG3832">
    <property type="taxonomic scope" value="Bacteria"/>
</dbReference>
<evidence type="ECO:0000256" key="1">
    <source>
        <dbReference type="ARBA" id="ARBA00006817"/>
    </source>
</evidence>
<dbReference type="Pfam" id="PF08327">
    <property type="entry name" value="AHSA1"/>
    <property type="match status" value="1"/>
</dbReference>
<dbReference type="InterPro" id="IPR013538">
    <property type="entry name" value="ASHA1/2-like_C"/>
</dbReference>
<dbReference type="STRING" id="1385514.N782_05195"/>
<dbReference type="CDD" id="cd08893">
    <property type="entry name" value="SRPBCC_CalC_Aha1-like_GntR-HTH"/>
    <property type="match status" value="1"/>
</dbReference>
<dbReference type="AlphaFoldDB" id="A0A0A2TG79"/>
<comment type="similarity">
    <text evidence="1">Belongs to the AHA1 family.</text>
</comment>
<dbReference type="InterPro" id="IPR023393">
    <property type="entry name" value="START-like_dom_sf"/>
</dbReference>
<dbReference type="OrthoDB" id="9800600at2"/>
<dbReference type="SUPFAM" id="SSF55961">
    <property type="entry name" value="Bet v1-like"/>
    <property type="match status" value="1"/>
</dbReference>
<dbReference type="EMBL" id="AVBF01000013">
    <property type="protein sequence ID" value="KGP73433.1"/>
    <property type="molecule type" value="Genomic_DNA"/>
</dbReference>
<organism evidence="3 4">
    <name type="scientific">Pontibacillus yanchengensis Y32</name>
    <dbReference type="NCBI Taxonomy" id="1385514"/>
    <lineage>
        <taxon>Bacteria</taxon>
        <taxon>Bacillati</taxon>
        <taxon>Bacillota</taxon>
        <taxon>Bacilli</taxon>
        <taxon>Bacillales</taxon>
        <taxon>Bacillaceae</taxon>
        <taxon>Pontibacillus</taxon>
    </lineage>
</organism>
<proteinExistence type="inferred from homology"/>
<sequence>MNNQQSFVYTTYILTTPEKLWEALTSGEHTSKYFFGREIQSNWKEGSNVQFITKEGELDVEGKVLQVENNELLSYTWHHVDDKQREVPLVVTFKLRQMNEVVKLTLVHENLDYDDFSNEENTFGGLNNGWPAILSNLKTLLETGKTLSPMDI</sequence>
<evidence type="ECO:0000259" key="2">
    <source>
        <dbReference type="Pfam" id="PF08327"/>
    </source>
</evidence>
<evidence type="ECO:0000313" key="3">
    <source>
        <dbReference type="EMBL" id="KGP73433.1"/>
    </source>
</evidence>
<gene>
    <name evidence="3" type="ORF">N782_05195</name>
</gene>
<dbReference type="RefSeq" id="WP_036817703.1">
    <property type="nucleotide sequence ID" value="NZ_AVBF01000013.1"/>
</dbReference>
<protein>
    <submittedName>
        <fullName evidence="3">ATPase</fullName>
    </submittedName>
</protein>
<comment type="caution">
    <text evidence="3">The sequence shown here is derived from an EMBL/GenBank/DDBJ whole genome shotgun (WGS) entry which is preliminary data.</text>
</comment>
<accession>A0A0A2TG79</accession>
<name>A0A0A2TG79_9BACI</name>